<accession>A0A6I6JHB6</accession>
<protein>
    <submittedName>
        <fullName evidence="1">Uncharacterized protein</fullName>
    </submittedName>
</protein>
<proteinExistence type="predicted"/>
<dbReference type="EMBL" id="CP046400">
    <property type="protein sequence ID" value="QGY41571.1"/>
    <property type="molecule type" value="Genomic_DNA"/>
</dbReference>
<reference evidence="1 2" key="1">
    <citation type="submission" date="2019-11" db="EMBL/GenBank/DDBJ databases">
        <authorList>
            <person name="Zheng R.K."/>
            <person name="Sun C.M."/>
        </authorList>
    </citation>
    <scope>NUCLEOTIDE SEQUENCE [LARGE SCALE GENOMIC DNA]</scope>
    <source>
        <strain evidence="1 2">SRB007</strain>
    </source>
</reference>
<dbReference type="Proteomes" id="UP000428328">
    <property type="component" value="Chromosome"/>
</dbReference>
<keyword evidence="2" id="KW-1185">Reference proteome</keyword>
<organism evidence="1 2">
    <name type="scientific">Pseudodesulfovibrio cashew</name>
    <dbReference type="NCBI Taxonomy" id="2678688"/>
    <lineage>
        <taxon>Bacteria</taxon>
        <taxon>Pseudomonadati</taxon>
        <taxon>Thermodesulfobacteriota</taxon>
        <taxon>Desulfovibrionia</taxon>
        <taxon>Desulfovibrionales</taxon>
        <taxon>Desulfovibrionaceae</taxon>
    </lineage>
</organism>
<gene>
    <name evidence="1" type="ORF">GM415_16060</name>
</gene>
<dbReference type="KEGG" id="psel:GM415_16060"/>
<evidence type="ECO:0000313" key="1">
    <source>
        <dbReference type="EMBL" id="QGY41571.1"/>
    </source>
</evidence>
<dbReference type="AlphaFoldDB" id="A0A6I6JHB6"/>
<evidence type="ECO:0000313" key="2">
    <source>
        <dbReference type="Proteomes" id="UP000428328"/>
    </source>
</evidence>
<sequence>MAKIEEYQREKLQEEVNFLLFWQWEYGRRASINNDLIFRAILKGERLPDQMSKENVYGWTVCSFDPPLPNIMLTLGDCRFYHSAHEIVSDLERGSFSYRLESDYASIDRELYPFGVDLSINDSWVEYLADKYGLSRGNCFNMIYDGVTAIERQQSAKAYMIPHGMGENEISYNISELRNTHLTGSHEYGELSRLARVKTQLLKTTPMARVPLNSVIKRAVGLWIWDYVQQNHCSLKRAKASFIKAYDLYKLKLENSVDEFGFYYRKTIECIEKKSVVGFSKKTRT</sequence>
<name>A0A6I6JHB6_9BACT</name>
<dbReference type="RefSeq" id="WP_158949973.1">
    <property type="nucleotide sequence ID" value="NZ_CP046400.1"/>
</dbReference>